<dbReference type="AlphaFoldDB" id="I0K9N9"/>
<evidence type="ECO:0000313" key="2">
    <source>
        <dbReference type="Proteomes" id="UP000011058"/>
    </source>
</evidence>
<organism evidence="1 2">
    <name type="scientific">Fibrella aestuarina BUZ 2</name>
    <dbReference type="NCBI Taxonomy" id="1166018"/>
    <lineage>
        <taxon>Bacteria</taxon>
        <taxon>Pseudomonadati</taxon>
        <taxon>Bacteroidota</taxon>
        <taxon>Cytophagia</taxon>
        <taxon>Cytophagales</taxon>
        <taxon>Spirosomataceae</taxon>
        <taxon>Fibrella</taxon>
    </lineage>
</organism>
<name>I0K9N9_9BACT</name>
<proteinExistence type="predicted"/>
<dbReference type="KEGG" id="fae:FAES_2833"/>
<sequence>MLSGADKKEVGGCFVNNPHYVEHLVLMYDGLSTK</sequence>
<dbReference type="EMBL" id="HE796683">
    <property type="protein sequence ID" value="CCH00842.1"/>
    <property type="molecule type" value="Genomic_DNA"/>
</dbReference>
<evidence type="ECO:0000313" key="1">
    <source>
        <dbReference type="EMBL" id="CCH00842.1"/>
    </source>
</evidence>
<gene>
    <name evidence="1" type="ORF">FAES_2833</name>
</gene>
<protein>
    <submittedName>
        <fullName evidence="1">Uncharacterized protein</fullName>
    </submittedName>
</protein>
<dbReference type="Proteomes" id="UP000011058">
    <property type="component" value="Chromosome"/>
</dbReference>
<keyword evidence="2" id="KW-1185">Reference proteome</keyword>
<reference evidence="1 2" key="1">
    <citation type="journal article" date="2012" name="J. Bacteriol.">
        <title>Genome Sequence of Fibrella aestuarina BUZ 2T, a Filamentous Marine Bacterium.</title>
        <authorList>
            <person name="Filippini M."/>
            <person name="Qi W."/>
            <person name="Blom J."/>
            <person name="Goesmann A."/>
            <person name="Smits T.H."/>
            <person name="Bagheri H.C."/>
        </authorList>
    </citation>
    <scope>NUCLEOTIDE SEQUENCE [LARGE SCALE GENOMIC DNA]</scope>
    <source>
        <strain evidence="2">BUZ 2T</strain>
    </source>
</reference>
<dbReference type="HOGENOM" id="CLU_3373878_0_0_10"/>
<accession>I0K9N9</accession>